<gene>
    <name evidence="1" type="ORF">S01H1_51878</name>
</gene>
<organism evidence="1">
    <name type="scientific">marine sediment metagenome</name>
    <dbReference type="NCBI Taxonomy" id="412755"/>
    <lineage>
        <taxon>unclassified sequences</taxon>
        <taxon>metagenomes</taxon>
        <taxon>ecological metagenomes</taxon>
    </lineage>
</organism>
<proteinExistence type="predicted"/>
<name>X0WPQ7_9ZZZZ</name>
<sequence length="196" mass="22062">MATKTTIKATIEIEFEMRGDKSSISHDKLIREVIAWKHGCTVQQINSCNVNVVTSGPQIDHVRRASNRMLKYSEVPTCTPVNGIAPVPDRLMFHCYMGKWSHHANIWFYPGYTPNTLRVGLNRSTPKQTCIAIVDFSTSTKCVTITLQPEGISLLKSKWKKAYPAVKSITTCPYDDPQFEAQFRKATADIAALWNV</sequence>
<protein>
    <submittedName>
        <fullName evidence="1">Uncharacterized protein</fullName>
    </submittedName>
</protein>
<evidence type="ECO:0000313" key="1">
    <source>
        <dbReference type="EMBL" id="GAG26478.1"/>
    </source>
</evidence>
<dbReference type="EMBL" id="BARS01033509">
    <property type="protein sequence ID" value="GAG26478.1"/>
    <property type="molecule type" value="Genomic_DNA"/>
</dbReference>
<comment type="caution">
    <text evidence="1">The sequence shown here is derived from an EMBL/GenBank/DDBJ whole genome shotgun (WGS) entry which is preliminary data.</text>
</comment>
<accession>X0WPQ7</accession>
<dbReference type="AlphaFoldDB" id="X0WPQ7"/>
<reference evidence="1" key="1">
    <citation type="journal article" date="2014" name="Front. Microbiol.">
        <title>High frequency of phylogenetically diverse reductive dehalogenase-homologous genes in deep subseafloor sedimentary metagenomes.</title>
        <authorList>
            <person name="Kawai M."/>
            <person name="Futagami T."/>
            <person name="Toyoda A."/>
            <person name="Takaki Y."/>
            <person name="Nishi S."/>
            <person name="Hori S."/>
            <person name="Arai W."/>
            <person name="Tsubouchi T."/>
            <person name="Morono Y."/>
            <person name="Uchiyama I."/>
            <person name="Ito T."/>
            <person name="Fujiyama A."/>
            <person name="Inagaki F."/>
            <person name="Takami H."/>
        </authorList>
    </citation>
    <scope>NUCLEOTIDE SEQUENCE</scope>
    <source>
        <strain evidence="1">Expedition CK06-06</strain>
    </source>
</reference>